<organism evidence="2 3">
    <name type="scientific">Vespula squamosa</name>
    <name type="common">Southern yellow jacket</name>
    <name type="synonym">Wasp</name>
    <dbReference type="NCBI Taxonomy" id="30214"/>
    <lineage>
        <taxon>Eukaryota</taxon>
        <taxon>Metazoa</taxon>
        <taxon>Ecdysozoa</taxon>
        <taxon>Arthropoda</taxon>
        <taxon>Hexapoda</taxon>
        <taxon>Insecta</taxon>
        <taxon>Pterygota</taxon>
        <taxon>Neoptera</taxon>
        <taxon>Endopterygota</taxon>
        <taxon>Hymenoptera</taxon>
        <taxon>Apocrita</taxon>
        <taxon>Aculeata</taxon>
        <taxon>Vespoidea</taxon>
        <taxon>Vespidae</taxon>
        <taxon>Vespinae</taxon>
        <taxon>Vespula</taxon>
    </lineage>
</organism>
<reference evidence="2 3" key="1">
    <citation type="journal article" date="2024" name="Ann. Entomol. Soc. Am.">
        <title>Genomic analyses of the southern and eastern yellowjacket wasps (Hymenoptera: Vespidae) reveal evolutionary signatures of social life.</title>
        <authorList>
            <person name="Catto M.A."/>
            <person name="Caine P.B."/>
            <person name="Orr S.E."/>
            <person name="Hunt B.G."/>
            <person name="Goodisman M.A.D."/>
        </authorList>
    </citation>
    <scope>NUCLEOTIDE SEQUENCE [LARGE SCALE GENOMIC DNA]</scope>
    <source>
        <strain evidence="2">233</strain>
        <tissue evidence="2">Head and thorax</tissue>
    </source>
</reference>
<protein>
    <submittedName>
        <fullName evidence="2">Uncharacterized protein</fullName>
    </submittedName>
</protein>
<evidence type="ECO:0000256" key="1">
    <source>
        <dbReference type="SAM" id="MobiDB-lite"/>
    </source>
</evidence>
<proteinExistence type="predicted"/>
<evidence type="ECO:0000313" key="3">
    <source>
        <dbReference type="Proteomes" id="UP001607302"/>
    </source>
</evidence>
<gene>
    <name evidence="2" type="ORF">V1478_014546</name>
</gene>
<accession>A0ABD2AB02</accession>
<evidence type="ECO:0000313" key="2">
    <source>
        <dbReference type="EMBL" id="KAL2716870.1"/>
    </source>
</evidence>
<sequence length="93" mass="10725">MSLHLTAVQITPIWMRARAYDGWSHFRTSSDIECEFALNFEKEASHSVALERDTEYHWQKQSSPSPRRACFLPTGGSPQLEGLSMIKRKERAE</sequence>
<dbReference type="Proteomes" id="UP001607302">
    <property type="component" value="Unassembled WGS sequence"/>
</dbReference>
<feature type="region of interest" description="Disordered" evidence="1">
    <location>
        <begin position="55"/>
        <end position="93"/>
    </location>
</feature>
<name>A0ABD2AB02_VESSQ</name>
<dbReference type="EMBL" id="JAUDFV010000154">
    <property type="protein sequence ID" value="KAL2716870.1"/>
    <property type="molecule type" value="Genomic_DNA"/>
</dbReference>
<dbReference type="AlphaFoldDB" id="A0ABD2AB02"/>
<keyword evidence="3" id="KW-1185">Reference proteome</keyword>
<comment type="caution">
    <text evidence="2">The sequence shown here is derived from an EMBL/GenBank/DDBJ whole genome shotgun (WGS) entry which is preliminary data.</text>
</comment>